<keyword evidence="1" id="KW-0472">Membrane</keyword>
<dbReference type="EMBL" id="JRNQ01000025">
    <property type="protein sequence ID" value="KGF44875.1"/>
    <property type="molecule type" value="Genomic_DNA"/>
</dbReference>
<dbReference type="InterPro" id="IPR051675">
    <property type="entry name" value="Endo/Exo/Phosphatase_dom_1"/>
</dbReference>
<dbReference type="InterPro" id="IPR010994">
    <property type="entry name" value="RuvA_2-like"/>
</dbReference>
<dbReference type="GO" id="GO:0015627">
    <property type="term" value="C:type II protein secretion system complex"/>
    <property type="evidence" value="ECO:0007669"/>
    <property type="project" value="TreeGrafter"/>
</dbReference>
<reference evidence="2 3" key="1">
    <citation type="submission" date="2014-07" db="EMBL/GenBank/DDBJ databases">
        <authorList>
            <person name="McCorrison J."/>
            <person name="Sanka R."/>
            <person name="Torralba M."/>
            <person name="Gillis M."/>
            <person name="Haft D.H."/>
            <person name="Methe B."/>
            <person name="Sutton G."/>
            <person name="Nelson K.E."/>
        </authorList>
    </citation>
    <scope>NUCLEOTIDE SEQUENCE [LARGE SCALE GENOMIC DNA]</scope>
    <source>
        <strain evidence="2 3">DNF00320</strain>
    </source>
</reference>
<evidence type="ECO:0000256" key="1">
    <source>
        <dbReference type="SAM" id="Phobius"/>
    </source>
</evidence>
<dbReference type="Pfam" id="PF12836">
    <property type="entry name" value="HHH_3"/>
    <property type="match status" value="2"/>
</dbReference>
<dbReference type="OrthoDB" id="981124at2"/>
<comment type="caution">
    <text evidence="2">The sequence shown here is derived from an EMBL/GenBank/DDBJ whole genome shotgun (WGS) entry which is preliminary data.</text>
</comment>
<organism evidence="2 3">
    <name type="scientific">Prevotella bivia DNF00320</name>
    <dbReference type="NCBI Taxonomy" id="1401068"/>
    <lineage>
        <taxon>Bacteria</taxon>
        <taxon>Pseudomonadati</taxon>
        <taxon>Bacteroidota</taxon>
        <taxon>Bacteroidia</taxon>
        <taxon>Bacteroidales</taxon>
        <taxon>Prevotellaceae</taxon>
        <taxon>Prevotella</taxon>
    </lineage>
</organism>
<sequence>MNLKSFFYLHRSDRRAVIFLVALFLLIGAIVYFVGNGFSNTSDVLMSDSIANLSSSSIGVSPKENERERLEEMSTKHFSFDPNTADSATLHQLGLAPYQIRNIYKYRAKGGVYHAPEEFARLYGMTRKQYQELAPYIKISDDFLPASTLASVRAYQERRAERQQQAREAFETFKANDKYRAYKEYDRDTVRYPIKLQVGQKINLATADTTVLKKVPGIGSGWAKAIVAYGKRLGGYVAVGQLKEIEGFPEEALPYFDIKGWHTTKLNLNMLTLSQLRKHPYINFYQARAICDYRRLKGKLTSLSQLRLLKDFPEEALLRLEPYVCF</sequence>
<dbReference type="AlphaFoldDB" id="A0A096ADA9"/>
<dbReference type="PANTHER" id="PTHR21180:SF32">
    <property type="entry name" value="ENDONUCLEASE_EXONUCLEASE_PHOSPHATASE FAMILY DOMAIN-CONTAINING PROTEIN 1"/>
    <property type="match status" value="1"/>
</dbReference>
<keyword evidence="1" id="KW-0812">Transmembrane</keyword>
<protein>
    <submittedName>
        <fullName evidence="2">Uncharacterized protein</fullName>
    </submittedName>
</protein>
<accession>A0A096ADA9</accession>
<evidence type="ECO:0000313" key="2">
    <source>
        <dbReference type="EMBL" id="KGF44875.1"/>
    </source>
</evidence>
<dbReference type="SUPFAM" id="SSF47781">
    <property type="entry name" value="RuvA domain 2-like"/>
    <property type="match status" value="3"/>
</dbReference>
<keyword evidence="1" id="KW-1133">Transmembrane helix</keyword>
<name>A0A096ADA9_9BACT</name>
<evidence type="ECO:0000313" key="3">
    <source>
        <dbReference type="Proteomes" id="UP000029525"/>
    </source>
</evidence>
<dbReference type="Proteomes" id="UP000029525">
    <property type="component" value="Unassembled WGS sequence"/>
</dbReference>
<dbReference type="Gene3D" id="1.10.150.280">
    <property type="entry name" value="AF1531-like domain"/>
    <property type="match status" value="1"/>
</dbReference>
<proteinExistence type="predicted"/>
<dbReference type="GO" id="GO:0015628">
    <property type="term" value="P:protein secretion by the type II secretion system"/>
    <property type="evidence" value="ECO:0007669"/>
    <property type="project" value="TreeGrafter"/>
</dbReference>
<dbReference type="RefSeq" id="WP_036866723.1">
    <property type="nucleotide sequence ID" value="NZ_JRNQ01000025.1"/>
</dbReference>
<feature type="transmembrane region" description="Helical" evidence="1">
    <location>
        <begin position="16"/>
        <end position="35"/>
    </location>
</feature>
<dbReference type="Gene3D" id="1.10.150.310">
    <property type="entry name" value="Tex RuvX-like domain-like"/>
    <property type="match status" value="1"/>
</dbReference>
<gene>
    <name evidence="2" type="ORF">HMPREF0647_04905</name>
</gene>
<dbReference type="PANTHER" id="PTHR21180">
    <property type="entry name" value="ENDONUCLEASE/EXONUCLEASE/PHOSPHATASE FAMILY DOMAIN-CONTAINING PROTEIN 1"/>
    <property type="match status" value="1"/>
</dbReference>